<dbReference type="EMBL" id="HF583660">
    <property type="protein sequence ID" value="CCQ43157.1"/>
    <property type="molecule type" value="Genomic_DNA"/>
</dbReference>
<organism evidence="1">
    <name type="scientific">Homo sapiens</name>
    <name type="common">Human</name>
    <dbReference type="NCBI Taxonomy" id="9606"/>
    <lineage>
        <taxon>Eukaryota</taxon>
        <taxon>Metazoa</taxon>
        <taxon>Chordata</taxon>
        <taxon>Craniata</taxon>
        <taxon>Vertebrata</taxon>
        <taxon>Euteleostomi</taxon>
        <taxon>Mammalia</taxon>
        <taxon>Eutheria</taxon>
        <taxon>Euarchontoglires</taxon>
        <taxon>Primates</taxon>
        <taxon>Haplorrhini</taxon>
        <taxon>Catarrhini</taxon>
        <taxon>Hominidae</taxon>
        <taxon>Homo</taxon>
    </lineage>
</organism>
<dbReference type="OrthoDB" id="4062651at2759"/>
<evidence type="ECO:0000313" key="1">
    <source>
        <dbReference type="EMBL" id="CCQ43157.1"/>
    </source>
</evidence>
<proteinExistence type="predicted"/>
<sequence length="77" mass="8187">MNVRWVSQCAPLPPPSASTPKVVMSAGAQKATKEMGFTVLILMSANWGSTAVERMPAAQIQREAIPACVLDACLNQD</sequence>
<dbReference type="ChiTaRS" id="EGF">
    <property type="organism name" value="human"/>
</dbReference>
<reference evidence="1" key="1">
    <citation type="journal article" date="2013" name="PLoS ONE">
        <title>Direct detection of alternative open reading frames translation products in human significantly expands the proteome.</title>
        <authorList>
            <person name="Vanderperre B."/>
            <person name="Lucier J.-F."/>
            <person name="Motard J."/>
            <person name="Tremblay G."/>
            <person name="Vanderperre S."/>
            <person name="Wisztorski M."/>
            <person name="Salzet M."/>
            <person name="Boisvert F.-M."/>
            <person name="Roucou X."/>
        </authorList>
    </citation>
    <scope>NUCLEOTIDE SEQUENCE</scope>
</reference>
<gene>
    <name evidence="1" type="primary">EGF</name>
</gene>
<dbReference type="AlphaFoldDB" id="L8EC91"/>
<name>L8EC91_HUMAN</name>
<protein>
    <submittedName>
        <fullName evidence="1">Alternative protein EGF</fullName>
    </submittedName>
</protein>
<accession>L8EC91</accession>